<dbReference type="EMBL" id="LAZR01000495">
    <property type="protein sequence ID" value="KKN66629.1"/>
    <property type="molecule type" value="Genomic_DNA"/>
</dbReference>
<dbReference type="AlphaFoldDB" id="A0A0F9SHU0"/>
<dbReference type="InterPro" id="IPR011009">
    <property type="entry name" value="Kinase-like_dom_sf"/>
</dbReference>
<comment type="caution">
    <text evidence="1">The sequence shown here is derived from an EMBL/GenBank/DDBJ whole genome shotgun (WGS) entry which is preliminary data.</text>
</comment>
<name>A0A0F9SHU0_9ZZZZ</name>
<sequence>MKVYVSGQEIRLDKSAFVASGGEGEIYAKSKTAYKIYIDPKRMIPEGKIQELSKITDPNVNKPNKIITNSRGKPIGYTTTFIKKAFPLCSMFPRAYRDRNGITPAMTLSLIRRLQVMIDNIHSANILVVDLNEMNFLLNTKHDKIYGIDVDSYQTPHFPATALMDTVRDRHSQKNVFDEGTDWFAFAITSFQMFCGIHPYKGKHSALKGLDARMMANISVLHPDVRVPKAVLPFDIIPQNWKQWYAAVLHDGKRVAPPTGAISTIAIVPRVLAIIGSGNVIITDLNLNVLGNIKQLFHKFGHTVICTDEMIYSNTHPMHKSEQYNYSCAFTSKGNEPIIAWSDNNKLHLRNLTRRYDIAIDADVDSMVPYDGRLLIKSRSHVLEINLTETGGKVIATSKVVGNVMPHATKLYSGVATQNLLGSMFISLFPEKNTCYQVKIPELDSYKIIEAKFDHGVLMVIGVKSHKYDRLVFRFDSKYQTYDLRIVSDITNTGLNFITLDTGICVCLNEEEKIEAFSSRKDSKGLKIVEDKALGGDMVLYRQGGNAVFTRGNKIYQISMR</sequence>
<dbReference type="SUPFAM" id="SSF56112">
    <property type="entry name" value="Protein kinase-like (PK-like)"/>
    <property type="match status" value="1"/>
</dbReference>
<evidence type="ECO:0000313" key="1">
    <source>
        <dbReference type="EMBL" id="KKN66629.1"/>
    </source>
</evidence>
<organism evidence="1">
    <name type="scientific">marine sediment metagenome</name>
    <dbReference type="NCBI Taxonomy" id="412755"/>
    <lineage>
        <taxon>unclassified sequences</taxon>
        <taxon>metagenomes</taxon>
        <taxon>ecological metagenomes</taxon>
    </lineage>
</organism>
<proteinExistence type="predicted"/>
<dbReference type="Gene3D" id="1.10.510.10">
    <property type="entry name" value="Transferase(Phosphotransferase) domain 1"/>
    <property type="match status" value="1"/>
</dbReference>
<evidence type="ECO:0008006" key="2">
    <source>
        <dbReference type="Google" id="ProtNLM"/>
    </source>
</evidence>
<accession>A0A0F9SHU0</accession>
<gene>
    <name evidence="1" type="ORF">LCGC14_0469640</name>
</gene>
<protein>
    <recommendedName>
        <fullName evidence="2">Protein kinase domain-containing protein</fullName>
    </recommendedName>
</protein>
<reference evidence="1" key="1">
    <citation type="journal article" date="2015" name="Nature">
        <title>Complex archaea that bridge the gap between prokaryotes and eukaryotes.</title>
        <authorList>
            <person name="Spang A."/>
            <person name="Saw J.H."/>
            <person name="Jorgensen S.L."/>
            <person name="Zaremba-Niedzwiedzka K."/>
            <person name="Martijn J."/>
            <person name="Lind A.E."/>
            <person name="van Eijk R."/>
            <person name="Schleper C."/>
            <person name="Guy L."/>
            <person name="Ettema T.J."/>
        </authorList>
    </citation>
    <scope>NUCLEOTIDE SEQUENCE</scope>
</reference>